<dbReference type="GO" id="GO:0005615">
    <property type="term" value="C:extracellular space"/>
    <property type="evidence" value="ECO:0007669"/>
    <property type="project" value="InterPro"/>
</dbReference>
<proteinExistence type="inferred from homology"/>
<reference evidence="4 5" key="1">
    <citation type="submission" date="2018-11" db="EMBL/GenBank/DDBJ databases">
        <authorList>
            <consortium name="Pathogen Informatics"/>
        </authorList>
    </citation>
    <scope>NUCLEOTIDE SEQUENCE [LARGE SCALE GENOMIC DNA]</scope>
</reference>
<dbReference type="Proteomes" id="UP000271889">
    <property type="component" value="Unassembled WGS sequence"/>
</dbReference>
<accession>A0A3P6T2I8</accession>
<dbReference type="Pfam" id="PF00079">
    <property type="entry name" value="Serpin"/>
    <property type="match status" value="1"/>
</dbReference>
<evidence type="ECO:0000259" key="3">
    <source>
        <dbReference type="SMART" id="SM00093"/>
    </source>
</evidence>
<dbReference type="InterPro" id="IPR000215">
    <property type="entry name" value="Serpin_fam"/>
</dbReference>
<name>A0A3P6T2I8_CYLGO</name>
<dbReference type="SMART" id="SM00093">
    <property type="entry name" value="SERPIN"/>
    <property type="match status" value="1"/>
</dbReference>
<dbReference type="EMBL" id="UYRV01013481">
    <property type="protein sequence ID" value="VDK59651.1"/>
    <property type="molecule type" value="Genomic_DNA"/>
</dbReference>
<dbReference type="PANTHER" id="PTHR11461:SF211">
    <property type="entry name" value="GH10112P-RELATED"/>
    <property type="match status" value="1"/>
</dbReference>
<comment type="similarity">
    <text evidence="1 2">Belongs to the serpin family.</text>
</comment>
<feature type="domain" description="Serpin" evidence="3">
    <location>
        <begin position="1"/>
        <end position="222"/>
    </location>
</feature>
<evidence type="ECO:0000256" key="2">
    <source>
        <dbReference type="RuleBase" id="RU000411"/>
    </source>
</evidence>
<evidence type="ECO:0000256" key="1">
    <source>
        <dbReference type="ARBA" id="ARBA00009500"/>
    </source>
</evidence>
<dbReference type="AlphaFoldDB" id="A0A3P6T2I8"/>
<keyword evidence="5" id="KW-1185">Reference proteome</keyword>
<dbReference type="InterPro" id="IPR042178">
    <property type="entry name" value="Serpin_sf_1"/>
</dbReference>
<dbReference type="InterPro" id="IPR042185">
    <property type="entry name" value="Serpin_sf_2"/>
</dbReference>
<dbReference type="PANTHER" id="PTHR11461">
    <property type="entry name" value="SERINE PROTEASE INHIBITOR, SERPIN"/>
    <property type="match status" value="1"/>
</dbReference>
<dbReference type="SUPFAM" id="SSF56574">
    <property type="entry name" value="Serpins"/>
    <property type="match status" value="1"/>
</dbReference>
<dbReference type="OrthoDB" id="9518664at2759"/>
<dbReference type="GO" id="GO:0004867">
    <property type="term" value="F:serine-type endopeptidase inhibitor activity"/>
    <property type="evidence" value="ECO:0007669"/>
    <property type="project" value="InterPro"/>
</dbReference>
<dbReference type="InterPro" id="IPR023796">
    <property type="entry name" value="Serpin_dom"/>
</dbReference>
<sequence>MRRNLYEETTILIEVIDDFVSATTEGKIKNFITKDVVKGAISLVVNAAYFKADWLYKFSGRSTTKDFFHRSENDKKRTEFMKQFETNQLFAENREVEVLSLPYKDRSYALNIFLPKKRFGLKELRTQLNGAVISNLLTQLKPEFLTISIPKMKIDTDYKLKEALMAMGVTDLFSKRADLSGISDVLLYVSDAAHRALIEVSEVWVITSACCHVLYNPRFLFI</sequence>
<dbReference type="Gene3D" id="2.30.39.10">
    <property type="entry name" value="Alpha-1-antitrypsin, domain 1"/>
    <property type="match status" value="1"/>
</dbReference>
<dbReference type="InterPro" id="IPR036186">
    <property type="entry name" value="Serpin_sf"/>
</dbReference>
<organism evidence="4 5">
    <name type="scientific">Cylicostephanus goldi</name>
    <name type="common">Nematode worm</name>
    <dbReference type="NCBI Taxonomy" id="71465"/>
    <lineage>
        <taxon>Eukaryota</taxon>
        <taxon>Metazoa</taxon>
        <taxon>Ecdysozoa</taxon>
        <taxon>Nematoda</taxon>
        <taxon>Chromadorea</taxon>
        <taxon>Rhabditida</taxon>
        <taxon>Rhabditina</taxon>
        <taxon>Rhabditomorpha</taxon>
        <taxon>Strongyloidea</taxon>
        <taxon>Strongylidae</taxon>
        <taxon>Cylicostephanus</taxon>
    </lineage>
</organism>
<gene>
    <name evidence="4" type="ORF">CGOC_LOCUS4735</name>
</gene>
<protein>
    <recommendedName>
        <fullName evidence="3">Serpin domain-containing protein</fullName>
    </recommendedName>
</protein>
<evidence type="ECO:0000313" key="5">
    <source>
        <dbReference type="Proteomes" id="UP000271889"/>
    </source>
</evidence>
<dbReference type="Gene3D" id="3.30.497.10">
    <property type="entry name" value="Antithrombin, subunit I, domain 2"/>
    <property type="match status" value="1"/>
</dbReference>
<evidence type="ECO:0000313" key="4">
    <source>
        <dbReference type="EMBL" id="VDK59651.1"/>
    </source>
</evidence>